<dbReference type="SMART" id="SM00342">
    <property type="entry name" value="HTH_ARAC"/>
    <property type="match status" value="1"/>
</dbReference>
<accession>A0A679IX04</accession>
<dbReference type="InterPro" id="IPR020449">
    <property type="entry name" value="Tscrpt_reg_AraC-type_HTH"/>
</dbReference>
<evidence type="ECO:0000313" key="5">
    <source>
        <dbReference type="EMBL" id="CAA2100829.1"/>
    </source>
</evidence>
<dbReference type="GO" id="GO:0003700">
    <property type="term" value="F:DNA-binding transcription factor activity"/>
    <property type="evidence" value="ECO:0007669"/>
    <property type="project" value="InterPro"/>
</dbReference>
<gene>
    <name evidence="5" type="primary">rclR_1</name>
    <name evidence="5" type="ORF">VVAX_00940</name>
</gene>
<keyword evidence="2" id="KW-0238">DNA-binding</keyword>
<reference evidence="5" key="1">
    <citation type="submission" date="2019-12" db="EMBL/GenBank/DDBJ databases">
        <authorList>
            <person name="Cremers G."/>
        </authorList>
    </citation>
    <scope>NUCLEOTIDE SEQUENCE</scope>
    <source>
        <strain evidence="5">Vvax</strain>
    </source>
</reference>
<dbReference type="PANTHER" id="PTHR46796:SF7">
    <property type="entry name" value="ARAC FAMILY TRANSCRIPTIONAL REGULATOR"/>
    <property type="match status" value="1"/>
</dbReference>
<dbReference type="InterPro" id="IPR018060">
    <property type="entry name" value="HTH_AraC"/>
</dbReference>
<dbReference type="SUPFAM" id="SSF46689">
    <property type="entry name" value="Homeodomain-like"/>
    <property type="match status" value="2"/>
</dbReference>
<feature type="domain" description="HTH araC/xylS-type" evidence="4">
    <location>
        <begin position="209"/>
        <end position="307"/>
    </location>
</feature>
<dbReference type="GO" id="GO:0043565">
    <property type="term" value="F:sequence-specific DNA binding"/>
    <property type="evidence" value="ECO:0007669"/>
    <property type="project" value="InterPro"/>
</dbReference>
<evidence type="ECO:0000256" key="2">
    <source>
        <dbReference type="ARBA" id="ARBA00023125"/>
    </source>
</evidence>
<dbReference type="PANTHER" id="PTHR46796">
    <property type="entry name" value="HTH-TYPE TRANSCRIPTIONAL ACTIVATOR RHAS-RELATED"/>
    <property type="match status" value="1"/>
</dbReference>
<proteinExistence type="predicted"/>
<dbReference type="RefSeq" id="WP_339088669.1">
    <property type="nucleotide sequence ID" value="NZ_LR743507.1"/>
</dbReference>
<evidence type="ECO:0000259" key="4">
    <source>
        <dbReference type="PROSITE" id="PS01124"/>
    </source>
</evidence>
<dbReference type="PRINTS" id="PR00032">
    <property type="entry name" value="HTHARAC"/>
</dbReference>
<dbReference type="Pfam" id="PF12833">
    <property type="entry name" value="HTH_18"/>
    <property type="match status" value="1"/>
</dbReference>
<evidence type="ECO:0000256" key="1">
    <source>
        <dbReference type="ARBA" id="ARBA00023015"/>
    </source>
</evidence>
<dbReference type="InterPro" id="IPR050204">
    <property type="entry name" value="AraC_XylS_family_regulators"/>
</dbReference>
<keyword evidence="3" id="KW-0804">Transcription</keyword>
<name>A0A679IX04_VARPD</name>
<dbReference type="InterPro" id="IPR009057">
    <property type="entry name" value="Homeodomain-like_sf"/>
</dbReference>
<dbReference type="InterPro" id="IPR032783">
    <property type="entry name" value="AraC_lig"/>
</dbReference>
<protein>
    <submittedName>
        <fullName evidence="5">RCS-specific HTH-type transcriptional activator RclR</fullName>
    </submittedName>
</protein>
<keyword evidence="1" id="KW-0805">Transcription regulation</keyword>
<evidence type="ECO:0000256" key="3">
    <source>
        <dbReference type="ARBA" id="ARBA00023163"/>
    </source>
</evidence>
<dbReference type="PROSITE" id="PS00041">
    <property type="entry name" value="HTH_ARAC_FAMILY_1"/>
    <property type="match status" value="1"/>
</dbReference>
<dbReference type="AlphaFoldDB" id="A0A679IX04"/>
<dbReference type="Pfam" id="PF12852">
    <property type="entry name" value="Cupin_6"/>
    <property type="match status" value="1"/>
</dbReference>
<dbReference type="EMBL" id="LR743507">
    <property type="protein sequence ID" value="CAA2100829.1"/>
    <property type="molecule type" value="Genomic_DNA"/>
</dbReference>
<dbReference type="InterPro" id="IPR018062">
    <property type="entry name" value="HTH_AraC-typ_CS"/>
</dbReference>
<dbReference type="PROSITE" id="PS01124">
    <property type="entry name" value="HTH_ARAC_FAMILY_2"/>
    <property type="match status" value="1"/>
</dbReference>
<sequence length="317" mass="34185">MDPLSDVLSMLTVSSTLSSRFEARGRWAFRYPHYASHIKLGCVLEGRLRMQVERMGDGVLLEAGDFYLLTNGQPFTAATDPPGPMQDGVQASRDHRGPDGVMRFEGQGAEEGPVVVMATGRFTLAGEAGELLLRHLPPFIHLRASDPGTRPLAGLLDLLGWETAELRPGASIARTNLAALVLVQALRVHLANAPQPEGWLGAMADARIGEALSCMHGDIAQPWTVERLAQSAGMSRTAFALRFKALTGATPLDYLGGWRMTVARNALRHSDEAIARIAERIGYQSETAFSAAFRRTVGESPGRFRTLARAQEAAAAG</sequence>
<organism evidence="5">
    <name type="scientific">Variovorax paradoxus</name>
    <dbReference type="NCBI Taxonomy" id="34073"/>
    <lineage>
        <taxon>Bacteria</taxon>
        <taxon>Pseudomonadati</taxon>
        <taxon>Pseudomonadota</taxon>
        <taxon>Betaproteobacteria</taxon>
        <taxon>Burkholderiales</taxon>
        <taxon>Comamonadaceae</taxon>
        <taxon>Variovorax</taxon>
    </lineage>
</organism>
<dbReference type="Gene3D" id="1.10.10.60">
    <property type="entry name" value="Homeodomain-like"/>
    <property type="match status" value="2"/>
</dbReference>